<dbReference type="STRING" id="888741.HMPREF9098_1659"/>
<organism evidence="1 2">
    <name type="scientific">Kingella denitrificans ATCC 33394</name>
    <dbReference type="NCBI Taxonomy" id="888741"/>
    <lineage>
        <taxon>Bacteria</taxon>
        <taxon>Pseudomonadati</taxon>
        <taxon>Pseudomonadota</taxon>
        <taxon>Betaproteobacteria</taxon>
        <taxon>Neisseriales</taxon>
        <taxon>Neisseriaceae</taxon>
        <taxon>Kingella</taxon>
    </lineage>
</organism>
<keyword evidence="2" id="KW-1185">Reference proteome</keyword>
<evidence type="ECO:0000313" key="1">
    <source>
        <dbReference type="EMBL" id="EGC16856.1"/>
    </source>
</evidence>
<gene>
    <name evidence="1" type="ORF">HMPREF9098_1659</name>
</gene>
<evidence type="ECO:0000313" key="2">
    <source>
        <dbReference type="Proteomes" id="UP000004088"/>
    </source>
</evidence>
<dbReference type="AlphaFoldDB" id="F0F0M4"/>
<dbReference type="Proteomes" id="UP000004088">
    <property type="component" value="Unassembled WGS sequence"/>
</dbReference>
<accession>F0F0M4</accession>
<dbReference type="HOGENOM" id="CLU_2382279_0_0_4"/>
<protein>
    <submittedName>
        <fullName evidence="1">Uncharacterized protein</fullName>
    </submittedName>
</protein>
<sequence>MKKQPALGIYRAGCFICMRQTKEQAAFKAWVWRRNAMNAVKSSLHIRLRKPEKCGGGAFVFRQRQAGTRLPFLWRGRRIIIVINKNRSHRNGKQ</sequence>
<comment type="caution">
    <text evidence="1">The sequence shown here is derived from an EMBL/GenBank/DDBJ whole genome shotgun (WGS) entry which is preliminary data.</text>
</comment>
<dbReference type="EMBL" id="AEWV01000030">
    <property type="protein sequence ID" value="EGC16856.1"/>
    <property type="molecule type" value="Genomic_DNA"/>
</dbReference>
<name>F0F0M4_9NEIS</name>
<reference evidence="1 2" key="1">
    <citation type="submission" date="2011-01" db="EMBL/GenBank/DDBJ databases">
        <authorList>
            <person name="Muzny D."/>
            <person name="Qin X."/>
            <person name="Deng J."/>
            <person name="Jiang H."/>
            <person name="Liu Y."/>
            <person name="Qu J."/>
            <person name="Song X.-Z."/>
            <person name="Zhang L."/>
            <person name="Thornton R."/>
            <person name="Coyle M."/>
            <person name="Francisco L."/>
            <person name="Jackson L."/>
            <person name="Javaid M."/>
            <person name="Korchina V."/>
            <person name="Kovar C."/>
            <person name="Mata R."/>
            <person name="Mathew T."/>
            <person name="Ngo R."/>
            <person name="Nguyen L."/>
            <person name="Nguyen N."/>
            <person name="Okwuonu G."/>
            <person name="Ongeri F."/>
            <person name="Pham C."/>
            <person name="Simmons D."/>
            <person name="Wilczek-Boney K."/>
            <person name="Hale W."/>
            <person name="Jakkamsetti A."/>
            <person name="Pham P."/>
            <person name="Ruth R."/>
            <person name="San Lucas F."/>
            <person name="Warren J."/>
            <person name="Zhang J."/>
            <person name="Zhao Z."/>
            <person name="Zhou C."/>
            <person name="Zhu D."/>
            <person name="Lee S."/>
            <person name="Bess C."/>
            <person name="Blankenburg K."/>
            <person name="Forbes L."/>
            <person name="Fu Q."/>
            <person name="Gubbala S."/>
            <person name="Hirani K."/>
            <person name="Jayaseelan J.C."/>
            <person name="Lara F."/>
            <person name="Munidasa M."/>
            <person name="Palculict T."/>
            <person name="Patil S."/>
            <person name="Pu L.-L."/>
            <person name="Saada N."/>
            <person name="Tang L."/>
            <person name="Weissenberger G."/>
            <person name="Zhu Y."/>
            <person name="Hemphill L."/>
            <person name="Shang Y."/>
            <person name="Youmans B."/>
            <person name="Ayvaz T."/>
            <person name="Ross M."/>
            <person name="Santibanez J."/>
            <person name="Aqrawi P."/>
            <person name="Gross S."/>
            <person name="Joshi V."/>
            <person name="Fowler G."/>
            <person name="Nazareth L."/>
            <person name="Reid J."/>
            <person name="Worley K."/>
            <person name="Petrosino J."/>
            <person name="Highlander S."/>
            <person name="Gibbs R."/>
        </authorList>
    </citation>
    <scope>NUCLEOTIDE SEQUENCE [LARGE SCALE GENOMIC DNA]</scope>
    <source>
        <strain evidence="1 2">ATCC 33394</strain>
    </source>
</reference>
<proteinExistence type="predicted"/>